<comment type="cofactor">
    <cofactor evidence="1">
        <name>Mn(2+)</name>
        <dbReference type="ChEBI" id="CHEBI:29035"/>
    </cofactor>
</comment>
<sequence>MQLLLWARQHFSNVGNIVDISIAQGRVVVVGDTHGQLADFCWLLRSHGPPTLENVYLINGDVDVFNLLPLATRVNSEVLVLHGGLSRTNSATLAQISAIDRRRPIPVAPVNAEDMLFFDLMWADPRAVDGVGLSAVRGAGCATFGPDITRRFCEINRLRMVIRSHEVPKSLSGVQVQHAGRLVTIFSASSSNLDTTLTSSTISWSPGTAHRSMEEDDT</sequence>
<feature type="domain" description="Serine/threonine specific protein phosphatases" evidence="4">
    <location>
        <begin position="1"/>
        <end position="208"/>
    </location>
</feature>
<evidence type="ECO:0000256" key="1">
    <source>
        <dbReference type="ARBA" id="ARBA00001936"/>
    </source>
</evidence>
<dbReference type="Gene3D" id="3.60.21.10">
    <property type="match status" value="2"/>
</dbReference>
<dbReference type="PANTHER" id="PTHR45668:SF5">
    <property type="entry name" value="SERINE_THREONINE-PROTEIN PHOSPHATASE 5"/>
    <property type="match status" value="1"/>
</dbReference>
<dbReference type="GO" id="GO:0016787">
    <property type="term" value="F:hydrolase activity"/>
    <property type="evidence" value="ECO:0007669"/>
    <property type="project" value="InterPro"/>
</dbReference>
<reference evidence="5" key="2">
    <citation type="submission" date="2024-10" db="UniProtKB">
        <authorList>
            <consortium name="EnsemblProtists"/>
        </authorList>
    </citation>
    <scope>IDENTIFICATION</scope>
</reference>
<dbReference type="PaxDb" id="2903-EOD27473"/>
<dbReference type="InterPro" id="IPR029052">
    <property type="entry name" value="Metallo-depent_PP-like"/>
</dbReference>
<dbReference type="EnsemblProtists" id="EOD27473">
    <property type="protein sequence ID" value="EOD27473"/>
    <property type="gene ID" value="EMIHUDRAFT_114656"/>
</dbReference>
<protein>
    <recommendedName>
        <fullName evidence="4">Serine/threonine specific protein phosphatases domain-containing protein</fullName>
    </recommendedName>
</protein>
<proteinExistence type="predicted"/>
<dbReference type="RefSeq" id="XP_005779902.1">
    <property type="nucleotide sequence ID" value="XM_005779845.1"/>
</dbReference>
<dbReference type="SMART" id="SM00156">
    <property type="entry name" value="PP2Ac"/>
    <property type="match status" value="1"/>
</dbReference>
<dbReference type="Proteomes" id="UP000013827">
    <property type="component" value="Unassembled WGS sequence"/>
</dbReference>
<accession>A0A0D3JVD8</accession>
<evidence type="ECO:0000259" key="4">
    <source>
        <dbReference type="SMART" id="SM00156"/>
    </source>
</evidence>
<evidence type="ECO:0000256" key="3">
    <source>
        <dbReference type="ARBA" id="ARBA00023211"/>
    </source>
</evidence>
<keyword evidence="6" id="KW-1185">Reference proteome</keyword>
<dbReference type="PANTHER" id="PTHR45668">
    <property type="entry name" value="SERINE/THREONINE-PROTEIN PHOSPHATASE 5-RELATED"/>
    <property type="match status" value="1"/>
</dbReference>
<dbReference type="eggNOG" id="KOG0376">
    <property type="taxonomic scope" value="Eukaryota"/>
</dbReference>
<evidence type="ECO:0000256" key="2">
    <source>
        <dbReference type="ARBA" id="ARBA00022723"/>
    </source>
</evidence>
<dbReference type="SUPFAM" id="SSF56300">
    <property type="entry name" value="Metallo-dependent phosphatases"/>
    <property type="match status" value="1"/>
</dbReference>
<organism evidence="5 6">
    <name type="scientific">Emiliania huxleyi (strain CCMP1516)</name>
    <dbReference type="NCBI Taxonomy" id="280463"/>
    <lineage>
        <taxon>Eukaryota</taxon>
        <taxon>Haptista</taxon>
        <taxon>Haptophyta</taxon>
        <taxon>Prymnesiophyceae</taxon>
        <taxon>Isochrysidales</taxon>
        <taxon>Noelaerhabdaceae</taxon>
        <taxon>Emiliania</taxon>
    </lineage>
</organism>
<name>A0A0D3JVD8_EMIH1</name>
<dbReference type="GO" id="GO:0046872">
    <property type="term" value="F:metal ion binding"/>
    <property type="evidence" value="ECO:0007669"/>
    <property type="project" value="UniProtKB-KW"/>
</dbReference>
<keyword evidence="3" id="KW-0464">Manganese</keyword>
<dbReference type="KEGG" id="ehx:EMIHUDRAFT_114656"/>
<dbReference type="HOGENOM" id="CLU_1268928_0_0_1"/>
<evidence type="ECO:0000313" key="6">
    <source>
        <dbReference type="Proteomes" id="UP000013827"/>
    </source>
</evidence>
<dbReference type="GeneID" id="17273019"/>
<dbReference type="InterPro" id="IPR051134">
    <property type="entry name" value="PPP_phosphatase"/>
</dbReference>
<dbReference type="STRING" id="2903.R1CWP8"/>
<dbReference type="Pfam" id="PF00149">
    <property type="entry name" value="Metallophos"/>
    <property type="match status" value="1"/>
</dbReference>
<evidence type="ECO:0000313" key="5">
    <source>
        <dbReference type="EnsemblProtists" id="EOD27473"/>
    </source>
</evidence>
<dbReference type="InterPro" id="IPR006186">
    <property type="entry name" value="Ser/Thr-sp_prot-phosphatase"/>
</dbReference>
<dbReference type="AlphaFoldDB" id="A0A0D3JVD8"/>
<keyword evidence="2" id="KW-0479">Metal-binding</keyword>
<reference evidence="6" key="1">
    <citation type="journal article" date="2013" name="Nature">
        <title>Pan genome of the phytoplankton Emiliania underpins its global distribution.</title>
        <authorList>
            <person name="Read B.A."/>
            <person name="Kegel J."/>
            <person name="Klute M.J."/>
            <person name="Kuo A."/>
            <person name="Lefebvre S.C."/>
            <person name="Maumus F."/>
            <person name="Mayer C."/>
            <person name="Miller J."/>
            <person name="Monier A."/>
            <person name="Salamov A."/>
            <person name="Young J."/>
            <person name="Aguilar M."/>
            <person name="Claverie J.M."/>
            <person name="Frickenhaus S."/>
            <person name="Gonzalez K."/>
            <person name="Herman E.K."/>
            <person name="Lin Y.C."/>
            <person name="Napier J."/>
            <person name="Ogata H."/>
            <person name="Sarno A.F."/>
            <person name="Shmutz J."/>
            <person name="Schroeder D."/>
            <person name="de Vargas C."/>
            <person name="Verret F."/>
            <person name="von Dassow P."/>
            <person name="Valentin K."/>
            <person name="Van de Peer Y."/>
            <person name="Wheeler G."/>
            <person name="Dacks J.B."/>
            <person name="Delwiche C.F."/>
            <person name="Dyhrman S.T."/>
            <person name="Glockner G."/>
            <person name="John U."/>
            <person name="Richards T."/>
            <person name="Worden A.Z."/>
            <person name="Zhang X."/>
            <person name="Grigoriev I.V."/>
            <person name="Allen A.E."/>
            <person name="Bidle K."/>
            <person name="Borodovsky M."/>
            <person name="Bowler C."/>
            <person name="Brownlee C."/>
            <person name="Cock J.M."/>
            <person name="Elias M."/>
            <person name="Gladyshev V.N."/>
            <person name="Groth M."/>
            <person name="Guda C."/>
            <person name="Hadaegh A."/>
            <person name="Iglesias-Rodriguez M.D."/>
            <person name="Jenkins J."/>
            <person name="Jones B.M."/>
            <person name="Lawson T."/>
            <person name="Leese F."/>
            <person name="Lindquist E."/>
            <person name="Lobanov A."/>
            <person name="Lomsadze A."/>
            <person name="Malik S.B."/>
            <person name="Marsh M.E."/>
            <person name="Mackinder L."/>
            <person name="Mock T."/>
            <person name="Mueller-Roeber B."/>
            <person name="Pagarete A."/>
            <person name="Parker M."/>
            <person name="Probert I."/>
            <person name="Quesneville H."/>
            <person name="Raines C."/>
            <person name="Rensing S.A."/>
            <person name="Riano-Pachon D.M."/>
            <person name="Richier S."/>
            <person name="Rokitta S."/>
            <person name="Shiraiwa Y."/>
            <person name="Soanes D.M."/>
            <person name="van der Giezen M."/>
            <person name="Wahlund T.M."/>
            <person name="Williams B."/>
            <person name="Wilson W."/>
            <person name="Wolfe G."/>
            <person name="Wurch L.L."/>
        </authorList>
    </citation>
    <scope>NUCLEOTIDE SEQUENCE</scope>
</reference>
<dbReference type="InterPro" id="IPR004843">
    <property type="entry name" value="Calcineurin-like_PHP"/>
</dbReference>